<organism evidence="10">
    <name type="scientific">Castor canadensis</name>
    <name type="common">American beaver</name>
    <dbReference type="NCBI Taxonomy" id="51338"/>
    <lineage>
        <taxon>Eukaryota</taxon>
        <taxon>Metazoa</taxon>
        <taxon>Chordata</taxon>
        <taxon>Craniata</taxon>
        <taxon>Vertebrata</taxon>
        <taxon>Euteleostomi</taxon>
        <taxon>Mammalia</taxon>
        <taxon>Eutheria</taxon>
        <taxon>Euarchontoglires</taxon>
        <taxon>Glires</taxon>
        <taxon>Rodentia</taxon>
        <taxon>Castorimorpha</taxon>
        <taxon>Castoridae</taxon>
        <taxon>Castor</taxon>
    </lineage>
</organism>
<dbReference type="SUPFAM" id="SSF57392">
    <property type="entry name" value="Defensin-like"/>
    <property type="match status" value="1"/>
</dbReference>
<comment type="subcellular location">
    <subcellularLocation>
        <location evidence="1">Secreted</location>
    </subcellularLocation>
</comment>
<evidence type="ECO:0000256" key="1">
    <source>
        <dbReference type="ARBA" id="ARBA00004613"/>
    </source>
</evidence>
<evidence type="ECO:0000256" key="5">
    <source>
        <dbReference type="ARBA" id="ARBA00022729"/>
    </source>
</evidence>
<keyword evidence="7" id="KW-0044">Antibiotic</keyword>
<evidence type="ECO:0000256" key="3">
    <source>
        <dbReference type="ARBA" id="ARBA00022525"/>
    </source>
</evidence>
<protein>
    <submittedName>
        <fullName evidence="10">Defensin-5-like</fullName>
    </submittedName>
</protein>
<dbReference type="PROSITE" id="PS00269">
    <property type="entry name" value="DEFENSIN"/>
    <property type="match status" value="1"/>
</dbReference>
<dbReference type="Pfam" id="PF00879">
    <property type="entry name" value="Defensin_propep"/>
    <property type="match status" value="1"/>
</dbReference>
<name>A0A8B7TQ05_CASCN</name>
<dbReference type="GO" id="GO:0019731">
    <property type="term" value="P:antibacterial humoral response"/>
    <property type="evidence" value="ECO:0007669"/>
    <property type="project" value="TreeGrafter"/>
</dbReference>
<dbReference type="GO" id="GO:0071222">
    <property type="term" value="P:cellular response to lipopolysaccharide"/>
    <property type="evidence" value="ECO:0007669"/>
    <property type="project" value="TreeGrafter"/>
</dbReference>
<keyword evidence="5" id="KW-0732">Signal</keyword>
<evidence type="ECO:0000256" key="8">
    <source>
        <dbReference type="ARBA" id="ARBA00023157"/>
    </source>
</evidence>
<feature type="domain" description="Mammalian defensins" evidence="9">
    <location>
        <begin position="104"/>
        <end position="132"/>
    </location>
</feature>
<dbReference type="InterPro" id="IPR002366">
    <property type="entry name" value="Alpha-defensin_N"/>
</dbReference>
<dbReference type="SMART" id="SM01418">
    <property type="entry name" value="Defensin_propep"/>
    <property type="match status" value="1"/>
</dbReference>
<dbReference type="InterPro" id="IPR006081">
    <property type="entry name" value="Alpha-defensin_C"/>
</dbReference>
<keyword evidence="6" id="KW-0211">Defensin</keyword>
<dbReference type="InterPro" id="IPR016327">
    <property type="entry name" value="Alpha-defensin"/>
</dbReference>
<dbReference type="GO" id="GO:0031012">
    <property type="term" value="C:extracellular matrix"/>
    <property type="evidence" value="ECO:0007669"/>
    <property type="project" value="TreeGrafter"/>
</dbReference>
<dbReference type="GO" id="GO:0002227">
    <property type="term" value="P:innate immune response in mucosa"/>
    <property type="evidence" value="ECO:0007669"/>
    <property type="project" value="TreeGrafter"/>
</dbReference>
<dbReference type="AlphaFoldDB" id="A0A8B7TQ05"/>
<dbReference type="PANTHER" id="PTHR11876">
    <property type="entry name" value="ALPHA-DEFENSIN 1"/>
    <property type="match status" value="1"/>
</dbReference>
<gene>
    <name evidence="10" type="primary">LOC109678543</name>
</gene>
<evidence type="ECO:0000256" key="7">
    <source>
        <dbReference type="ARBA" id="ARBA00023022"/>
    </source>
</evidence>
<accession>A0A8B7TQ05</accession>
<comment type="similarity">
    <text evidence="2">Belongs to the alpha-defensin family.</text>
</comment>
<dbReference type="GO" id="GO:0050830">
    <property type="term" value="P:defense response to Gram-positive bacterium"/>
    <property type="evidence" value="ECO:0007669"/>
    <property type="project" value="TreeGrafter"/>
</dbReference>
<reference evidence="10" key="1">
    <citation type="submission" date="2025-08" db="UniProtKB">
        <authorList>
            <consortium name="RefSeq"/>
        </authorList>
    </citation>
    <scope>IDENTIFICATION</scope>
    <source>
        <tissue evidence="10">Leukocyte</tissue>
    </source>
</reference>
<dbReference type="OrthoDB" id="9837636at2759"/>
<evidence type="ECO:0000256" key="6">
    <source>
        <dbReference type="ARBA" id="ARBA00022940"/>
    </source>
</evidence>
<sequence length="133" mass="14330">MSGHLHLGSEQLAFILSPEGLLSADLCSTRIAPPSVTPAMKTLALLAAILLLALQAQSDPLPARVEKASAQEQMEEEDPVTTIFITGVESSGFRDAGLRAGVDCYCRRGGCNFPERRIGMCIQNGIYYNLCCR</sequence>
<dbReference type="GO" id="GO:0005615">
    <property type="term" value="C:extracellular space"/>
    <property type="evidence" value="ECO:0007669"/>
    <property type="project" value="InterPro"/>
</dbReference>
<dbReference type="RefSeq" id="XP_020009638.1">
    <property type="nucleotide sequence ID" value="XM_020154049.1"/>
</dbReference>
<dbReference type="Pfam" id="PF00323">
    <property type="entry name" value="Defensin_1"/>
    <property type="match status" value="1"/>
</dbReference>
<evidence type="ECO:0000259" key="9">
    <source>
        <dbReference type="PROSITE" id="PS00269"/>
    </source>
</evidence>
<evidence type="ECO:0000256" key="2">
    <source>
        <dbReference type="ARBA" id="ARBA00006519"/>
    </source>
</evidence>
<dbReference type="SMART" id="SM00048">
    <property type="entry name" value="DEFSN"/>
    <property type="match status" value="1"/>
</dbReference>
<evidence type="ECO:0000313" key="10">
    <source>
        <dbReference type="RefSeq" id="XP_020009638.1"/>
    </source>
</evidence>
<dbReference type="GO" id="GO:0061844">
    <property type="term" value="P:antimicrobial humoral immune response mediated by antimicrobial peptide"/>
    <property type="evidence" value="ECO:0007669"/>
    <property type="project" value="TreeGrafter"/>
</dbReference>
<dbReference type="KEGG" id="ccan:109678543"/>
<dbReference type="PANTHER" id="PTHR11876:SF28">
    <property type="entry name" value="ALPHA-DEFENSIN 1"/>
    <property type="match status" value="1"/>
</dbReference>
<dbReference type="GO" id="GO:0050829">
    <property type="term" value="P:defense response to Gram-negative bacterium"/>
    <property type="evidence" value="ECO:0007669"/>
    <property type="project" value="TreeGrafter"/>
</dbReference>
<keyword evidence="3" id="KW-0964">Secreted</keyword>
<keyword evidence="8" id="KW-1015">Disulfide bond</keyword>
<proteinExistence type="inferred from homology"/>
<dbReference type="GO" id="GO:0051673">
    <property type="term" value="P:disruption of plasma membrane integrity in another organism"/>
    <property type="evidence" value="ECO:0007669"/>
    <property type="project" value="TreeGrafter"/>
</dbReference>
<evidence type="ECO:0000256" key="4">
    <source>
        <dbReference type="ARBA" id="ARBA00022529"/>
    </source>
</evidence>
<keyword evidence="4" id="KW-0929">Antimicrobial</keyword>
<dbReference type="InterPro" id="IPR006080">
    <property type="entry name" value="Beta/alpha-defensin_C"/>
</dbReference>